<accession>A0A7W0AC01</accession>
<dbReference type="Proteomes" id="UP000518091">
    <property type="component" value="Unassembled WGS sequence"/>
</dbReference>
<name>A0A7W0AC01_9GAMM</name>
<dbReference type="Proteomes" id="UP000814353">
    <property type="component" value="Unassembled WGS sequence"/>
</dbReference>
<reference evidence="2 4" key="1">
    <citation type="submission" date="2020-05" db="EMBL/GenBank/DDBJ databases">
        <title>Comparative genomic analysis of denitrifying bacteria from Halomonas genus.</title>
        <authorList>
            <person name="Wang L."/>
            <person name="Shao Z."/>
        </authorList>
    </citation>
    <scope>NUCLEOTIDE SEQUENCE [LARGE SCALE GENOMIC DNA]</scope>
    <source>
        <strain evidence="2 4">DSM 17331</strain>
    </source>
</reference>
<evidence type="ECO:0000313" key="3">
    <source>
        <dbReference type="Proteomes" id="UP000518091"/>
    </source>
</evidence>
<evidence type="ECO:0000313" key="1">
    <source>
        <dbReference type="EMBL" id="MBA2777711.1"/>
    </source>
</evidence>
<dbReference type="EMBL" id="JACEFT010000001">
    <property type="protein sequence ID" value="MBA2777711.1"/>
    <property type="molecule type" value="Genomic_DNA"/>
</dbReference>
<dbReference type="EMBL" id="JABFUB010000001">
    <property type="protein sequence ID" value="MCG6660381.1"/>
    <property type="molecule type" value="Genomic_DNA"/>
</dbReference>
<keyword evidence="4" id="KW-1185">Reference proteome</keyword>
<evidence type="ECO:0000313" key="4">
    <source>
        <dbReference type="Proteomes" id="UP000814353"/>
    </source>
</evidence>
<dbReference type="AlphaFoldDB" id="A0A7W0AC01"/>
<comment type="caution">
    <text evidence="1">The sequence shown here is derived from an EMBL/GenBank/DDBJ whole genome shotgun (WGS) entry which is preliminary data.</text>
</comment>
<proteinExistence type="predicted"/>
<organism evidence="1 3">
    <name type="scientific">Billgrantia kenyensis</name>
    <dbReference type="NCBI Taxonomy" id="321266"/>
    <lineage>
        <taxon>Bacteria</taxon>
        <taxon>Pseudomonadati</taxon>
        <taxon>Pseudomonadota</taxon>
        <taxon>Gammaproteobacteria</taxon>
        <taxon>Oceanospirillales</taxon>
        <taxon>Halomonadaceae</taxon>
        <taxon>Billgrantia</taxon>
    </lineage>
</organism>
<sequence>MRDASLMLSEAAREVLAWLEKSGSESMNASGQNEGGSVGRQFACIGILPYTQGILPHREG</sequence>
<reference evidence="1 3" key="2">
    <citation type="submission" date="2020-07" db="EMBL/GenBank/DDBJ databases">
        <title>Identification of Halomonas strains.</title>
        <authorList>
            <person name="Xiao Z."/>
            <person name="Shen J."/>
        </authorList>
    </citation>
    <scope>NUCLEOTIDE SEQUENCE [LARGE SCALE GENOMIC DNA]</scope>
    <source>
        <strain evidence="1 3">DSM 17331</strain>
    </source>
</reference>
<dbReference type="RefSeq" id="WP_181513204.1">
    <property type="nucleotide sequence ID" value="NZ_JABFUB010000001.1"/>
</dbReference>
<protein>
    <submittedName>
        <fullName evidence="1">Uncharacterized protein</fullName>
    </submittedName>
</protein>
<evidence type="ECO:0000313" key="2">
    <source>
        <dbReference type="EMBL" id="MCG6660381.1"/>
    </source>
</evidence>
<gene>
    <name evidence="1" type="ORF">H1D44_02230</name>
    <name evidence="2" type="ORF">HOP48_02310</name>
</gene>